<sequence length="217" mass="22230">MASVPLGKGANVPVEARAIRVELVRTADPRVPDTDVSALLLTADGRVRSDADMVFHGRPAHPSGTVIHLGKRGEGAGGGGGRGVRVESVQVDLTRLEPEVERVVVCASVDGGTFASVPDLRLRLLDSTDGGEQAHFAMTSATTETAMIGGELYRRGGEWRFRAIGQGYDSGLAGLARDYGIAIADEPRGPGTPGAGAPGTRSAAGRPARVSGGPGPS</sequence>
<feature type="domain" description="TerD" evidence="3">
    <location>
        <begin position="4"/>
        <end position="179"/>
    </location>
</feature>
<keyword evidence="5" id="KW-1185">Reference proteome</keyword>
<accession>A0A7W3TE01</accession>
<evidence type="ECO:0000313" key="5">
    <source>
        <dbReference type="Proteomes" id="UP000538929"/>
    </source>
</evidence>
<evidence type="ECO:0000313" key="4">
    <source>
        <dbReference type="EMBL" id="MBB0244952.1"/>
    </source>
</evidence>
<dbReference type="Pfam" id="PF02342">
    <property type="entry name" value="TerD"/>
    <property type="match status" value="1"/>
</dbReference>
<dbReference type="RefSeq" id="WP_228471093.1">
    <property type="nucleotide sequence ID" value="NZ_VKHT01000354.1"/>
</dbReference>
<dbReference type="InterPro" id="IPR003325">
    <property type="entry name" value="TerD"/>
</dbReference>
<comment type="similarity">
    <text evidence="1">Belongs to the CAPAB/TerDEXZ family.</text>
</comment>
<dbReference type="PANTHER" id="PTHR32097">
    <property type="entry name" value="CAMP-BINDING PROTEIN 1-RELATED"/>
    <property type="match status" value="1"/>
</dbReference>
<evidence type="ECO:0000256" key="2">
    <source>
        <dbReference type="SAM" id="MobiDB-lite"/>
    </source>
</evidence>
<protein>
    <submittedName>
        <fullName evidence="4">Stress response protein</fullName>
    </submittedName>
</protein>
<dbReference type="EMBL" id="VKHT01000354">
    <property type="protein sequence ID" value="MBB0244952.1"/>
    <property type="molecule type" value="Genomic_DNA"/>
</dbReference>
<dbReference type="Proteomes" id="UP000538929">
    <property type="component" value="Unassembled WGS sequence"/>
</dbReference>
<evidence type="ECO:0000259" key="3">
    <source>
        <dbReference type="Pfam" id="PF02342"/>
    </source>
</evidence>
<evidence type="ECO:0000256" key="1">
    <source>
        <dbReference type="ARBA" id="ARBA00008775"/>
    </source>
</evidence>
<dbReference type="PANTHER" id="PTHR32097:SF4">
    <property type="entry name" value="GENERAL STRESS PROTEIN 16U"/>
    <property type="match status" value="1"/>
</dbReference>
<feature type="region of interest" description="Disordered" evidence="2">
    <location>
        <begin position="184"/>
        <end position="217"/>
    </location>
</feature>
<reference evidence="5" key="1">
    <citation type="submission" date="2019-10" db="EMBL/GenBank/DDBJ databases">
        <title>Streptomyces sp. nov., a novel actinobacterium isolated from alkaline environment.</title>
        <authorList>
            <person name="Golinska P."/>
        </authorList>
    </citation>
    <scope>NUCLEOTIDE SEQUENCE [LARGE SCALE GENOMIC DNA]</scope>
    <source>
        <strain evidence="5">DSM 42118</strain>
    </source>
</reference>
<feature type="non-terminal residue" evidence="4">
    <location>
        <position position="217"/>
    </location>
</feature>
<dbReference type="AlphaFoldDB" id="A0A7W3TE01"/>
<feature type="compositionally biased region" description="Low complexity" evidence="2">
    <location>
        <begin position="198"/>
        <end position="209"/>
    </location>
</feature>
<proteinExistence type="inferred from homology"/>
<comment type="caution">
    <text evidence="4">The sequence shown here is derived from an EMBL/GenBank/DDBJ whole genome shotgun (WGS) entry which is preliminary data.</text>
</comment>
<dbReference type="CDD" id="cd06974">
    <property type="entry name" value="TerD_like"/>
    <property type="match status" value="1"/>
</dbReference>
<organism evidence="4 5">
    <name type="scientific">Streptomyces alkaliphilus</name>
    <dbReference type="NCBI Taxonomy" id="1472722"/>
    <lineage>
        <taxon>Bacteria</taxon>
        <taxon>Bacillati</taxon>
        <taxon>Actinomycetota</taxon>
        <taxon>Actinomycetes</taxon>
        <taxon>Kitasatosporales</taxon>
        <taxon>Streptomycetaceae</taxon>
        <taxon>Streptomyces</taxon>
    </lineage>
</organism>
<feature type="region of interest" description="Disordered" evidence="2">
    <location>
        <begin position="57"/>
        <end position="83"/>
    </location>
</feature>
<name>A0A7W3TE01_9ACTN</name>
<dbReference type="InterPro" id="IPR051324">
    <property type="entry name" value="Stress/Tellurium_Resist"/>
</dbReference>
<dbReference type="Gene3D" id="2.60.60.30">
    <property type="entry name" value="sav2460 like domains"/>
    <property type="match status" value="1"/>
</dbReference>
<gene>
    <name evidence="4" type="ORF">FNQ90_12755</name>
</gene>